<feature type="region of interest" description="Disordered" evidence="1">
    <location>
        <begin position="95"/>
        <end position="124"/>
    </location>
</feature>
<feature type="region of interest" description="Disordered" evidence="1">
    <location>
        <begin position="1"/>
        <end position="37"/>
    </location>
</feature>
<dbReference type="Proteomes" id="UP001596035">
    <property type="component" value="Unassembled WGS sequence"/>
</dbReference>
<reference evidence="3" key="1">
    <citation type="journal article" date="2019" name="Int. J. Syst. Evol. Microbiol.">
        <title>The Global Catalogue of Microorganisms (GCM) 10K type strain sequencing project: providing services to taxonomists for standard genome sequencing and annotation.</title>
        <authorList>
            <consortium name="The Broad Institute Genomics Platform"/>
            <consortium name="The Broad Institute Genome Sequencing Center for Infectious Disease"/>
            <person name="Wu L."/>
            <person name="Ma J."/>
        </authorList>
    </citation>
    <scope>NUCLEOTIDE SEQUENCE [LARGE SCALE GENOMIC DNA]</scope>
    <source>
        <strain evidence="3">CGMCC 4.7131</strain>
    </source>
</reference>
<name>A0ABW0E0M2_9ACTN</name>
<sequence length="124" mass="13276">MFHPSAGGAPFTAVSGLSGDRCWRPGGHDAQPDPGHHVSEYALDDDGRVLLPDPSLPGPRFVNSSLIAFPDSLDPPAFAMDTWWDRVHEEVGLDVIRPAPPGPAAAPRARPHDRTACRPGRGTR</sequence>
<gene>
    <name evidence="2" type="ORF">ACFPWV_24845</name>
</gene>
<feature type="compositionally biased region" description="Basic and acidic residues" evidence="1">
    <location>
        <begin position="21"/>
        <end position="37"/>
    </location>
</feature>
<comment type="caution">
    <text evidence="2">The sequence shown here is derived from an EMBL/GenBank/DDBJ whole genome shotgun (WGS) entry which is preliminary data.</text>
</comment>
<organism evidence="2 3">
    <name type="scientific">Streptomyces atrovirens</name>
    <dbReference type="NCBI Taxonomy" id="285556"/>
    <lineage>
        <taxon>Bacteria</taxon>
        <taxon>Bacillati</taxon>
        <taxon>Actinomycetota</taxon>
        <taxon>Actinomycetes</taxon>
        <taxon>Kitasatosporales</taxon>
        <taxon>Streptomycetaceae</taxon>
        <taxon>Streptomyces</taxon>
    </lineage>
</organism>
<accession>A0ABW0E0M2</accession>
<proteinExistence type="predicted"/>
<dbReference type="EMBL" id="JBHSKN010000021">
    <property type="protein sequence ID" value="MFC5243103.1"/>
    <property type="molecule type" value="Genomic_DNA"/>
</dbReference>
<evidence type="ECO:0000313" key="2">
    <source>
        <dbReference type="EMBL" id="MFC5243103.1"/>
    </source>
</evidence>
<keyword evidence="3" id="KW-1185">Reference proteome</keyword>
<dbReference type="RefSeq" id="WP_344560040.1">
    <property type="nucleotide sequence ID" value="NZ_BAAATG010000016.1"/>
</dbReference>
<evidence type="ECO:0000256" key="1">
    <source>
        <dbReference type="SAM" id="MobiDB-lite"/>
    </source>
</evidence>
<protein>
    <submittedName>
        <fullName evidence="2">Uncharacterized protein</fullName>
    </submittedName>
</protein>
<evidence type="ECO:0000313" key="3">
    <source>
        <dbReference type="Proteomes" id="UP001596035"/>
    </source>
</evidence>